<dbReference type="Pfam" id="PF08245">
    <property type="entry name" value="Mur_ligase_M"/>
    <property type="match status" value="1"/>
</dbReference>
<comment type="catalytic activity">
    <reaction evidence="10 11">
        <text>D-alanyl-D-alanine + UDP-N-acetyl-alpha-D-muramoyl-L-alanyl-gamma-D-glutamyl-meso-2,6-diaminopimelate + ATP = UDP-N-acetyl-alpha-D-muramoyl-L-alanyl-gamma-D-glutamyl-meso-2,6-diaminopimeloyl-D-alanyl-D-alanine + ADP + phosphate + H(+)</text>
        <dbReference type="Rhea" id="RHEA:28374"/>
        <dbReference type="ChEBI" id="CHEBI:15378"/>
        <dbReference type="ChEBI" id="CHEBI:30616"/>
        <dbReference type="ChEBI" id="CHEBI:43474"/>
        <dbReference type="ChEBI" id="CHEBI:57822"/>
        <dbReference type="ChEBI" id="CHEBI:61386"/>
        <dbReference type="ChEBI" id="CHEBI:83905"/>
        <dbReference type="ChEBI" id="CHEBI:456216"/>
        <dbReference type="EC" id="6.3.2.10"/>
    </reaction>
</comment>
<feature type="binding site" evidence="10">
    <location>
        <begin position="114"/>
        <end position="120"/>
    </location>
    <ligand>
        <name>ATP</name>
        <dbReference type="ChEBI" id="CHEBI:30616"/>
    </ligand>
</feature>
<evidence type="ECO:0000256" key="3">
    <source>
        <dbReference type="ARBA" id="ARBA00022618"/>
    </source>
</evidence>
<dbReference type="NCBIfam" id="TIGR01143">
    <property type="entry name" value="murF"/>
    <property type="match status" value="1"/>
</dbReference>
<comment type="pathway">
    <text evidence="10 11">Cell wall biogenesis; peptidoglycan biosynthesis.</text>
</comment>
<dbReference type="PANTHER" id="PTHR43024">
    <property type="entry name" value="UDP-N-ACETYLMURAMOYL-TRIPEPTIDE--D-ALANYL-D-ALANINE LIGASE"/>
    <property type="match status" value="1"/>
</dbReference>
<dbReference type="GO" id="GO:0005737">
    <property type="term" value="C:cytoplasm"/>
    <property type="evidence" value="ECO:0007669"/>
    <property type="project" value="UniProtKB-SubCell"/>
</dbReference>
<dbReference type="InterPro" id="IPR051046">
    <property type="entry name" value="MurCDEF_CellWall_CoF430Synth"/>
</dbReference>
<evidence type="ECO:0000256" key="11">
    <source>
        <dbReference type="RuleBase" id="RU004136"/>
    </source>
</evidence>
<organism evidence="14">
    <name type="scientific">Candidatus Paraimprobicoccus trichonymphae</name>
    <dbReference type="NCBI Taxonomy" id="3033793"/>
    <lineage>
        <taxon>Bacteria</taxon>
        <taxon>Bacillati</taxon>
        <taxon>Bacillota</taxon>
        <taxon>Clostridia</taxon>
        <taxon>Candidatus Paraimprobicoccus</taxon>
    </lineage>
</organism>
<keyword evidence="1 10" id="KW-0963">Cytoplasm</keyword>
<evidence type="ECO:0000259" key="13">
    <source>
        <dbReference type="Pfam" id="PF08245"/>
    </source>
</evidence>
<dbReference type="HAMAP" id="MF_02019">
    <property type="entry name" value="MurF"/>
    <property type="match status" value="1"/>
</dbReference>
<dbReference type="SUPFAM" id="SSF53623">
    <property type="entry name" value="MurD-like peptide ligases, catalytic domain"/>
    <property type="match status" value="1"/>
</dbReference>
<gene>
    <name evidence="10" type="primary">murF</name>
    <name evidence="14" type="ORF">RsTaC01_0165</name>
</gene>
<dbReference type="EC" id="6.3.2.10" evidence="10 11"/>
<evidence type="ECO:0000256" key="6">
    <source>
        <dbReference type="ARBA" id="ARBA00022960"/>
    </source>
</evidence>
<keyword evidence="5 10" id="KW-0067">ATP-binding</keyword>
<dbReference type="GO" id="GO:0009252">
    <property type="term" value="P:peptidoglycan biosynthetic process"/>
    <property type="evidence" value="ECO:0007669"/>
    <property type="project" value="UniProtKB-UniRule"/>
</dbReference>
<proteinExistence type="inferred from homology"/>
<dbReference type="GO" id="GO:0071555">
    <property type="term" value="P:cell wall organization"/>
    <property type="evidence" value="ECO:0007669"/>
    <property type="project" value="UniProtKB-KW"/>
</dbReference>
<dbReference type="PANTHER" id="PTHR43024:SF1">
    <property type="entry name" value="UDP-N-ACETYLMURAMOYL-TRIPEPTIDE--D-ALANYL-D-ALANINE LIGASE"/>
    <property type="match status" value="1"/>
</dbReference>
<dbReference type="Gene3D" id="3.40.1390.10">
    <property type="entry name" value="MurE/MurF, N-terminal domain"/>
    <property type="match status" value="1"/>
</dbReference>
<name>A0AA48I3V1_9FIRM</name>
<evidence type="ECO:0000256" key="9">
    <source>
        <dbReference type="ARBA" id="ARBA00023316"/>
    </source>
</evidence>
<accession>A0AA48I3V1</accession>
<dbReference type="InterPro" id="IPR004101">
    <property type="entry name" value="Mur_ligase_C"/>
</dbReference>
<dbReference type="InterPro" id="IPR005863">
    <property type="entry name" value="UDP-N-AcMur_synth"/>
</dbReference>
<evidence type="ECO:0000256" key="5">
    <source>
        <dbReference type="ARBA" id="ARBA00022840"/>
    </source>
</evidence>
<evidence type="ECO:0000256" key="1">
    <source>
        <dbReference type="ARBA" id="ARBA00022490"/>
    </source>
</evidence>
<evidence type="ECO:0000259" key="12">
    <source>
        <dbReference type="Pfam" id="PF02875"/>
    </source>
</evidence>
<dbReference type="Pfam" id="PF02875">
    <property type="entry name" value="Mur_ligase_C"/>
    <property type="match status" value="1"/>
</dbReference>
<reference evidence="14" key="1">
    <citation type="journal article" date="2023" name="ISME J.">
        <title>Emergence of putative energy parasites within Clostridia revealed by genome analysis of a novel endosymbiotic clade.</title>
        <authorList>
            <person name="Takahashi K."/>
            <person name="Kuwahara H."/>
            <person name="Horikawa Y."/>
            <person name="Izawa K."/>
            <person name="Kato D."/>
            <person name="Inagaki T."/>
            <person name="Yuki M."/>
            <person name="Ohkuma M."/>
            <person name="Hongoh Y."/>
        </authorList>
    </citation>
    <scope>NUCLEOTIDE SEQUENCE</scope>
    <source>
        <strain evidence="14">RsTa-C01</strain>
    </source>
</reference>
<feature type="domain" description="Mur ligase central" evidence="13">
    <location>
        <begin position="112"/>
        <end position="294"/>
    </location>
</feature>
<comment type="subcellular location">
    <subcellularLocation>
        <location evidence="10 11">Cytoplasm</location>
    </subcellularLocation>
</comment>
<dbReference type="SUPFAM" id="SSF63418">
    <property type="entry name" value="MurE/MurF N-terminal domain"/>
    <property type="match status" value="1"/>
</dbReference>
<dbReference type="Proteomes" id="UP001335720">
    <property type="component" value="Chromosome"/>
</dbReference>
<feature type="domain" description="Mur ligase C-terminal" evidence="12">
    <location>
        <begin position="317"/>
        <end position="443"/>
    </location>
</feature>
<keyword evidence="8 10" id="KW-0131">Cell cycle</keyword>
<protein>
    <recommendedName>
        <fullName evidence="10 11">UDP-N-acetylmuramoyl-tripeptide--D-alanyl-D-alanine ligase</fullName>
        <ecNumber evidence="10 11">6.3.2.10</ecNumber>
    </recommendedName>
    <alternativeName>
        <fullName evidence="10">D-alanyl-D-alanine-adding enzyme</fullName>
    </alternativeName>
</protein>
<comment type="similarity">
    <text evidence="10">Belongs to the MurCDEF family. MurF subfamily.</text>
</comment>
<evidence type="ECO:0000256" key="8">
    <source>
        <dbReference type="ARBA" id="ARBA00023306"/>
    </source>
</evidence>
<dbReference type="GO" id="GO:0047480">
    <property type="term" value="F:UDP-N-acetylmuramoyl-tripeptide-D-alanyl-D-alanine ligase activity"/>
    <property type="evidence" value="ECO:0007669"/>
    <property type="project" value="UniProtKB-UniRule"/>
</dbReference>
<comment type="function">
    <text evidence="10 11">Involved in cell wall formation. Catalyzes the final step in the synthesis of UDP-N-acetylmuramoyl-pentapeptide, the precursor of murein.</text>
</comment>
<evidence type="ECO:0000256" key="2">
    <source>
        <dbReference type="ARBA" id="ARBA00022598"/>
    </source>
</evidence>
<dbReference type="Gene3D" id="3.90.190.20">
    <property type="entry name" value="Mur ligase, C-terminal domain"/>
    <property type="match status" value="1"/>
</dbReference>
<keyword evidence="4 10" id="KW-0547">Nucleotide-binding</keyword>
<dbReference type="InterPro" id="IPR036565">
    <property type="entry name" value="Mur-like_cat_sf"/>
</dbReference>
<keyword evidence="6 10" id="KW-0133">Cell shape</keyword>
<dbReference type="AlphaFoldDB" id="A0AA48I3V1"/>
<dbReference type="KEGG" id="ptrh:RsTaC01_0165"/>
<sequence>MEELNLKEIILYTNGNLINLNNLDADICIKNICIDSREVTKNSLFVPIVGEKVNPHKFINKINFAASLFQKGQEFNFDFENKILIEVENTEKALQDIAKFYRKKFDIPIVGVTGSVGKTTTKEMIASVLSENLKVLKSKLNNNSQVGVALSIFKINLEHQVAVLEMGVSEIGEMERLAEIVDANCAVVTNIGLSHIENFENVENTKNEKLKILKNKSGRYYLNGDIPGLSENIDLENVIYFGLNGNYAYRAEDIFINNVYTKFTLITENYRENITIPCIGVHNVYNSLIAIAVASDFGMHIEDIKSGLKKYTGVPMRQEITNLKNNIVLIDDSYNSSPESVKSSINVLRNLKSIGKNIIIFGDILELGEKSSKIHYDLGKYIALEEIDLVIATGENSKHLINGIEETRKNDLETIYFNSVEEINNTILNKISYGDKILVKGSRGIKMDRVVNFIKKSYQ</sequence>
<dbReference type="GO" id="GO:0008360">
    <property type="term" value="P:regulation of cell shape"/>
    <property type="evidence" value="ECO:0007669"/>
    <property type="project" value="UniProtKB-KW"/>
</dbReference>
<dbReference type="InterPro" id="IPR035911">
    <property type="entry name" value="MurE/MurF_N"/>
</dbReference>
<evidence type="ECO:0000313" key="14">
    <source>
        <dbReference type="EMBL" id="BED92437.1"/>
    </source>
</evidence>
<evidence type="ECO:0000256" key="4">
    <source>
        <dbReference type="ARBA" id="ARBA00022741"/>
    </source>
</evidence>
<evidence type="ECO:0000256" key="7">
    <source>
        <dbReference type="ARBA" id="ARBA00022984"/>
    </source>
</evidence>
<dbReference type="Gene3D" id="3.40.1190.10">
    <property type="entry name" value="Mur-like, catalytic domain"/>
    <property type="match status" value="1"/>
</dbReference>
<keyword evidence="3 10" id="KW-0132">Cell division</keyword>
<dbReference type="InterPro" id="IPR013221">
    <property type="entry name" value="Mur_ligase_cen"/>
</dbReference>
<keyword evidence="7 10" id="KW-0573">Peptidoglycan synthesis</keyword>
<dbReference type="InterPro" id="IPR036615">
    <property type="entry name" value="Mur_ligase_C_dom_sf"/>
</dbReference>
<evidence type="ECO:0000256" key="10">
    <source>
        <dbReference type="HAMAP-Rule" id="MF_02019"/>
    </source>
</evidence>
<keyword evidence="2 10" id="KW-0436">Ligase</keyword>
<dbReference type="GO" id="GO:0005524">
    <property type="term" value="F:ATP binding"/>
    <property type="evidence" value="ECO:0007669"/>
    <property type="project" value="UniProtKB-UniRule"/>
</dbReference>
<dbReference type="SUPFAM" id="SSF53244">
    <property type="entry name" value="MurD-like peptide ligases, peptide-binding domain"/>
    <property type="match status" value="1"/>
</dbReference>
<keyword evidence="9 10" id="KW-0961">Cell wall biogenesis/degradation</keyword>
<dbReference type="GO" id="GO:0051301">
    <property type="term" value="P:cell division"/>
    <property type="evidence" value="ECO:0007669"/>
    <property type="project" value="UniProtKB-KW"/>
</dbReference>
<dbReference type="EMBL" id="AP027925">
    <property type="protein sequence ID" value="BED92437.1"/>
    <property type="molecule type" value="Genomic_DNA"/>
</dbReference>